<dbReference type="Pfam" id="PF13618">
    <property type="entry name" value="Gluconate_2-dh3"/>
    <property type="match status" value="1"/>
</dbReference>
<feature type="chain" id="PRO_5017221789" evidence="1">
    <location>
        <begin position="24"/>
        <end position="232"/>
    </location>
</feature>
<keyword evidence="3" id="KW-1185">Reference proteome</keyword>
<keyword evidence="1" id="KW-0732">Signal</keyword>
<protein>
    <submittedName>
        <fullName evidence="2">Gluconate 2-dehydrogenase gamma chain</fullName>
    </submittedName>
</protein>
<sequence>MKKIGISPSRRLFLRQALGAAPAAVVAGSGAIGLQAAAAADAGKTYTPRYFTGDEWTLLNALVDRLIPPDDVGPGAVEAGVPEFIDRQMDTPYGHGALWYMHGPFDESASDLFGYQLSLSPRDLYRNALPGLADAVRKQYNKAYHDLDAAQKDEVLHQLEQGKFAIGRVPAGAFFGQLLQNTREGYFCDPVHGGNKAMAAWKMIGFPGARGDYLDWVEQYGRNYPLGPVSLG</sequence>
<organism evidence="2 3">
    <name type="scientific">Chitinasiproducens palmae</name>
    <dbReference type="NCBI Taxonomy" id="1770053"/>
    <lineage>
        <taxon>Bacteria</taxon>
        <taxon>Pseudomonadati</taxon>
        <taxon>Pseudomonadota</taxon>
        <taxon>Betaproteobacteria</taxon>
        <taxon>Burkholderiales</taxon>
        <taxon>Burkholderiaceae</taxon>
        <taxon>Chitinasiproducens</taxon>
    </lineage>
</organism>
<name>A0A1H2PTG5_9BURK</name>
<accession>A0A1H2PTG5</accession>
<dbReference type="RefSeq" id="WP_091911291.1">
    <property type="nucleotide sequence ID" value="NZ_FNLO01000011.1"/>
</dbReference>
<dbReference type="Proteomes" id="UP000243719">
    <property type="component" value="Unassembled WGS sequence"/>
</dbReference>
<dbReference type="InterPro" id="IPR006311">
    <property type="entry name" value="TAT_signal"/>
</dbReference>
<feature type="signal peptide" evidence="1">
    <location>
        <begin position="1"/>
        <end position="23"/>
    </location>
</feature>
<dbReference type="InterPro" id="IPR027056">
    <property type="entry name" value="Gluconate_2DH_su3"/>
</dbReference>
<dbReference type="PROSITE" id="PS51318">
    <property type="entry name" value="TAT"/>
    <property type="match status" value="1"/>
</dbReference>
<gene>
    <name evidence="2" type="ORF">SAMN05216551_111150</name>
</gene>
<evidence type="ECO:0000313" key="2">
    <source>
        <dbReference type="EMBL" id="SDV50384.1"/>
    </source>
</evidence>
<dbReference type="EMBL" id="FNLO01000011">
    <property type="protein sequence ID" value="SDV50384.1"/>
    <property type="molecule type" value="Genomic_DNA"/>
</dbReference>
<dbReference type="OrthoDB" id="8400810at2"/>
<evidence type="ECO:0000256" key="1">
    <source>
        <dbReference type="SAM" id="SignalP"/>
    </source>
</evidence>
<evidence type="ECO:0000313" key="3">
    <source>
        <dbReference type="Proteomes" id="UP000243719"/>
    </source>
</evidence>
<dbReference type="STRING" id="1770053.SAMN05216551_111150"/>
<dbReference type="AlphaFoldDB" id="A0A1H2PTG5"/>
<proteinExistence type="predicted"/>
<reference evidence="3" key="1">
    <citation type="submission" date="2016-09" db="EMBL/GenBank/DDBJ databases">
        <authorList>
            <person name="Varghese N."/>
            <person name="Submissions S."/>
        </authorList>
    </citation>
    <scope>NUCLEOTIDE SEQUENCE [LARGE SCALE GENOMIC DNA]</scope>
    <source>
        <strain evidence="3">JS23</strain>
    </source>
</reference>